<dbReference type="Proteomes" id="UP000005204">
    <property type="component" value="Unassembled WGS sequence"/>
</dbReference>
<dbReference type="CDD" id="cd00200">
    <property type="entry name" value="WD40"/>
    <property type="match status" value="1"/>
</dbReference>
<accession>A0A8R2C7M8</accession>
<dbReference type="InterPro" id="IPR019775">
    <property type="entry name" value="WD40_repeat_CS"/>
</dbReference>
<evidence type="ECO:0000256" key="8">
    <source>
        <dbReference type="PROSITE-ProRule" id="PRU00221"/>
    </source>
</evidence>
<protein>
    <recommendedName>
        <fullName evidence="6">WD repeat domain-containing protein 83</fullName>
    </recommendedName>
    <alternativeName>
        <fullName evidence="7">Mitogen-activated protein kinase organizer 1</fullName>
    </alternativeName>
</protein>
<reference evidence="9" key="2">
    <citation type="submission" date="2022-06" db="UniProtKB">
        <authorList>
            <consortium name="EnsemblMetazoa"/>
        </authorList>
    </citation>
    <scope>IDENTIFICATION</scope>
    <source>
        <strain evidence="9">p50T (Dazao)</strain>
    </source>
</reference>
<evidence type="ECO:0000256" key="5">
    <source>
        <dbReference type="ARBA" id="ARBA00038145"/>
    </source>
</evidence>
<keyword evidence="10" id="KW-1185">Reference proteome</keyword>
<dbReference type="PANTHER" id="PTHR22842">
    <property type="entry name" value="WD40 REPEAT PROTEIN"/>
    <property type="match status" value="1"/>
</dbReference>
<dbReference type="GeneID" id="101743206"/>
<dbReference type="PROSITE" id="PS00678">
    <property type="entry name" value="WD_REPEATS_1"/>
    <property type="match status" value="2"/>
</dbReference>
<dbReference type="AlphaFoldDB" id="A0A8R2C7M8"/>
<dbReference type="GO" id="GO:0000398">
    <property type="term" value="P:mRNA splicing, via spliceosome"/>
    <property type="evidence" value="ECO:0007669"/>
    <property type="project" value="TreeGrafter"/>
</dbReference>
<keyword evidence="4" id="KW-0677">Repeat</keyword>
<dbReference type="PANTHER" id="PTHR22842:SF3">
    <property type="entry name" value="WD REPEAT DOMAIN-CONTAINING PROTEIN 83"/>
    <property type="match status" value="1"/>
</dbReference>
<evidence type="ECO:0000256" key="7">
    <source>
        <dbReference type="ARBA" id="ARBA00042222"/>
    </source>
</evidence>
<dbReference type="KEGG" id="bmor:101743206"/>
<dbReference type="InterPro" id="IPR001680">
    <property type="entry name" value="WD40_rpt"/>
</dbReference>
<dbReference type="SUPFAM" id="SSF50978">
    <property type="entry name" value="WD40 repeat-like"/>
    <property type="match status" value="1"/>
</dbReference>
<comment type="subcellular location">
    <subcellularLocation>
        <location evidence="1">Cytoplasm</location>
    </subcellularLocation>
</comment>
<evidence type="ECO:0000256" key="4">
    <source>
        <dbReference type="ARBA" id="ARBA00022737"/>
    </source>
</evidence>
<dbReference type="InterPro" id="IPR036322">
    <property type="entry name" value="WD40_repeat_dom_sf"/>
</dbReference>
<dbReference type="Gene3D" id="2.130.10.10">
    <property type="entry name" value="YVTN repeat-like/Quinoprotein amine dehydrogenase"/>
    <property type="match status" value="1"/>
</dbReference>
<dbReference type="GO" id="GO:0071013">
    <property type="term" value="C:catalytic step 2 spliceosome"/>
    <property type="evidence" value="ECO:0007669"/>
    <property type="project" value="TreeGrafter"/>
</dbReference>
<dbReference type="PROSITE" id="PS50082">
    <property type="entry name" value="WD_REPEATS_2"/>
    <property type="match status" value="3"/>
</dbReference>
<reference evidence="10" key="1">
    <citation type="journal article" date="2008" name="Insect Biochem. Mol. Biol.">
        <title>The genome of a lepidopteran model insect, the silkworm Bombyx mori.</title>
        <authorList>
            <consortium name="International Silkworm Genome Consortium"/>
        </authorList>
    </citation>
    <scope>NUCLEOTIDE SEQUENCE [LARGE SCALE GENOMIC DNA]</scope>
    <source>
        <strain evidence="10">p50T</strain>
    </source>
</reference>
<feature type="repeat" description="WD" evidence="8">
    <location>
        <begin position="52"/>
        <end position="93"/>
    </location>
</feature>
<evidence type="ECO:0000256" key="2">
    <source>
        <dbReference type="ARBA" id="ARBA00022490"/>
    </source>
</evidence>
<keyword evidence="3 8" id="KW-0853">WD repeat</keyword>
<dbReference type="SMART" id="SM00320">
    <property type="entry name" value="WD40"/>
    <property type="match status" value="7"/>
</dbReference>
<feature type="repeat" description="WD" evidence="8">
    <location>
        <begin position="94"/>
        <end position="135"/>
    </location>
</feature>
<dbReference type="PRINTS" id="PR00320">
    <property type="entry name" value="GPROTEINBRPT"/>
</dbReference>
<dbReference type="EnsemblMetazoa" id="XM_012692972.3">
    <property type="protein sequence ID" value="XP_012548426.3"/>
    <property type="gene ID" value="LOC101743206"/>
</dbReference>
<dbReference type="RefSeq" id="XP_012548426.3">
    <property type="nucleotide sequence ID" value="XM_012692972.4"/>
</dbReference>
<dbReference type="InterPro" id="IPR015943">
    <property type="entry name" value="WD40/YVTN_repeat-like_dom_sf"/>
</dbReference>
<evidence type="ECO:0000256" key="1">
    <source>
        <dbReference type="ARBA" id="ARBA00004496"/>
    </source>
</evidence>
<feature type="repeat" description="WD" evidence="8">
    <location>
        <begin position="10"/>
        <end position="42"/>
    </location>
</feature>
<dbReference type="InterPro" id="IPR020472">
    <property type="entry name" value="WD40_PAC1"/>
</dbReference>
<proteinExistence type="inferred from homology"/>
<keyword evidence="2" id="KW-0963">Cytoplasm</keyword>
<dbReference type="GO" id="GO:0005737">
    <property type="term" value="C:cytoplasm"/>
    <property type="evidence" value="ECO:0007669"/>
    <property type="project" value="UniProtKB-SubCell"/>
</dbReference>
<evidence type="ECO:0000256" key="3">
    <source>
        <dbReference type="ARBA" id="ARBA00022574"/>
    </source>
</evidence>
<evidence type="ECO:0000313" key="9">
    <source>
        <dbReference type="EnsemblMetazoa" id="XP_012548426.3"/>
    </source>
</evidence>
<evidence type="ECO:0000313" key="10">
    <source>
        <dbReference type="Proteomes" id="UP000005204"/>
    </source>
</evidence>
<dbReference type="InterPro" id="IPR051980">
    <property type="entry name" value="WD_repeat_MORG1"/>
</dbReference>
<dbReference type="Pfam" id="PF00400">
    <property type="entry name" value="WD40"/>
    <property type="match status" value="4"/>
</dbReference>
<organism evidence="9 10">
    <name type="scientific">Bombyx mori</name>
    <name type="common">Silk moth</name>
    <dbReference type="NCBI Taxonomy" id="7091"/>
    <lineage>
        <taxon>Eukaryota</taxon>
        <taxon>Metazoa</taxon>
        <taxon>Ecdysozoa</taxon>
        <taxon>Arthropoda</taxon>
        <taxon>Hexapoda</taxon>
        <taxon>Insecta</taxon>
        <taxon>Pterygota</taxon>
        <taxon>Neoptera</taxon>
        <taxon>Endopterygota</taxon>
        <taxon>Lepidoptera</taxon>
        <taxon>Glossata</taxon>
        <taxon>Ditrysia</taxon>
        <taxon>Bombycoidea</taxon>
        <taxon>Bombycidae</taxon>
        <taxon>Bombycinae</taxon>
        <taxon>Bombyx</taxon>
    </lineage>
</organism>
<sequence length="300" mass="33325">MGDLKTLTTIKCNQQAIRAVRFNVDGTYCLSCGADKKIKLWNPHRDLMLKTYGGHANEVLDAAGSCDSSHIVSASVDKSVILWDVTTAQPLRRYRHHASSVTCIKFNEESTMAVSGSVDNTVAFWDIVSRRQEPVQVLRDAKDSITSLQVTDHEILTTSVDSHVRLYDIRMGKMISDYIGHIVTFGSFTRDGQCYILSCTDNSIKLFDKDSGELLNTFSGHECKDLLLENAVNEKDSHIISGSATGEIFYYDLISSSISKKLVHLNGKAVVSLSHHPTDNYLLSACEDKIKLWGVKSLDE</sequence>
<name>A0A8R2C7M8_BOMMO</name>
<comment type="similarity">
    <text evidence="5">Belongs to the WD repeat MORG1 family.</text>
</comment>
<evidence type="ECO:0000256" key="6">
    <source>
        <dbReference type="ARBA" id="ARBA00040453"/>
    </source>
</evidence>
<dbReference type="PROSITE" id="PS50294">
    <property type="entry name" value="WD_REPEATS_REGION"/>
    <property type="match status" value="2"/>
</dbReference>